<comment type="caution">
    <text evidence="3">The sequence shown here is derived from an EMBL/GenBank/DDBJ whole genome shotgun (WGS) entry which is preliminary data.</text>
</comment>
<proteinExistence type="predicted"/>
<protein>
    <submittedName>
        <fullName evidence="3">Transglutaminase-like domain-containing protein</fullName>
    </submittedName>
</protein>
<dbReference type="Proteomes" id="UP001589810">
    <property type="component" value="Unassembled WGS sequence"/>
</dbReference>
<dbReference type="InterPro" id="IPR002931">
    <property type="entry name" value="Transglutaminase-like"/>
</dbReference>
<feature type="region of interest" description="Disordered" evidence="1">
    <location>
        <begin position="259"/>
        <end position="278"/>
    </location>
</feature>
<evidence type="ECO:0000256" key="1">
    <source>
        <dbReference type="SAM" id="MobiDB-lite"/>
    </source>
</evidence>
<sequence length="278" mass="30563">MDYATQSRFSDPGRHADWLAGTPADFAALRDIASGLVFHYRAHGDPLDHGFAPARRAEIDLRYAEAMLGRLRELDPTLSGSPRRPTDQILGCCRDSTLLYVTLLRHHGIPARGRVGFAGYLVPGWHLDHVVAELWDGSRWRLVDPDFASLDSVDVLDVPRSSFLVGAEAWRALRSGAVDPSTVAVAPDIAEPFLRGLPYARHNLALDIAAMNKHEMLLWDIWGGMGLDPVVNGSDAVRADRVAGIDPVDAFAEPDLHVPTTIRSRNPDTGDWTEVTLH</sequence>
<feature type="domain" description="Transglutaminase-like" evidence="2">
    <location>
        <begin position="90"/>
        <end position="145"/>
    </location>
</feature>
<gene>
    <name evidence="3" type="ORF">ACFFH7_03255</name>
</gene>
<dbReference type="RefSeq" id="WP_273939267.1">
    <property type="nucleotide sequence ID" value="NZ_CP097263.1"/>
</dbReference>
<dbReference type="Pfam" id="PF01841">
    <property type="entry name" value="Transglut_core"/>
    <property type="match status" value="1"/>
</dbReference>
<dbReference type="Gene3D" id="3.10.620.30">
    <property type="match status" value="1"/>
</dbReference>
<evidence type="ECO:0000259" key="2">
    <source>
        <dbReference type="Pfam" id="PF01841"/>
    </source>
</evidence>
<reference evidence="3 4" key="1">
    <citation type="submission" date="2024-09" db="EMBL/GenBank/DDBJ databases">
        <authorList>
            <person name="Sun Q."/>
            <person name="Mori K."/>
        </authorList>
    </citation>
    <scope>NUCLEOTIDE SEQUENCE [LARGE SCALE GENOMIC DNA]</scope>
    <source>
        <strain evidence="3 4">TBRC 1432</strain>
    </source>
</reference>
<evidence type="ECO:0000313" key="3">
    <source>
        <dbReference type="EMBL" id="MFC0540480.1"/>
    </source>
</evidence>
<name>A0ABV6MKJ6_9PSEU</name>
<organism evidence="3 4">
    <name type="scientific">Kutzneria chonburiensis</name>
    <dbReference type="NCBI Taxonomy" id="1483604"/>
    <lineage>
        <taxon>Bacteria</taxon>
        <taxon>Bacillati</taxon>
        <taxon>Actinomycetota</taxon>
        <taxon>Actinomycetes</taxon>
        <taxon>Pseudonocardiales</taxon>
        <taxon>Pseudonocardiaceae</taxon>
        <taxon>Kutzneria</taxon>
    </lineage>
</organism>
<dbReference type="SUPFAM" id="SSF54001">
    <property type="entry name" value="Cysteine proteinases"/>
    <property type="match status" value="1"/>
</dbReference>
<dbReference type="InterPro" id="IPR038765">
    <property type="entry name" value="Papain-like_cys_pep_sf"/>
</dbReference>
<keyword evidence="4" id="KW-1185">Reference proteome</keyword>
<evidence type="ECO:0000313" key="4">
    <source>
        <dbReference type="Proteomes" id="UP001589810"/>
    </source>
</evidence>
<accession>A0ABV6MKJ6</accession>
<dbReference type="EMBL" id="JBHLUD010000001">
    <property type="protein sequence ID" value="MFC0540480.1"/>
    <property type="molecule type" value="Genomic_DNA"/>
</dbReference>